<dbReference type="RefSeq" id="WP_189337831.1">
    <property type="nucleotide sequence ID" value="NZ_JAUOPU010000017.1"/>
</dbReference>
<dbReference type="EMBL" id="JAUOPU010000017">
    <property type="protein sequence ID" value="MDO6543887.1"/>
    <property type="molecule type" value="Genomic_DNA"/>
</dbReference>
<reference evidence="1" key="1">
    <citation type="submission" date="2023-07" db="EMBL/GenBank/DDBJ databases">
        <title>Genome content predicts the carbon catabolic preferences of heterotrophic bacteria.</title>
        <authorList>
            <person name="Gralka M."/>
        </authorList>
    </citation>
    <scope>NUCLEOTIDE SEQUENCE</scope>
    <source>
        <strain evidence="1">G2M05</strain>
    </source>
</reference>
<dbReference type="AlphaFoldDB" id="A0AAW7YA68"/>
<accession>A0AAW7YA68</accession>
<comment type="caution">
    <text evidence="1">The sequence shown here is derived from an EMBL/GenBank/DDBJ whole genome shotgun (WGS) entry which is preliminary data.</text>
</comment>
<protein>
    <submittedName>
        <fullName evidence="1">Uncharacterized protein</fullName>
    </submittedName>
</protein>
<proteinExistence type="predicted"/>
<evidence type="ECO:0000313" key="1">
    <source>
        <dbReference type="EMBL" id="MDO6543887.1"/>
    </source>
</evidence>
<organism evidence="1 2">
    <name type="scientific">Photobacterium sanguinicancri</name>
    <dbReference type="NCBI Taxonomy" id="875932"/>
    <lineage>
        <taxon>Bacteria</taxon>
        <taxon>Pseudomonadati</taxon>
        <taxon>Pseudomonadota</taxon>
        <taxon>Gammaproteobacteria</taxon>
        <taxon>Vibrionales</taxon>
        <taxon>Vibrionaceae</taxon>
        <taxon>Photobacterium</taxon>
    </lineage>
</organism>
<gene>
    <name evidence="1" type="ORF">Q4568_15175</name>
</gene>
<name>A0AAW7YA68_9GAMM</name>
<dbReference type="Proteomes" id="UP001170624">
    <property type="component" value="Unassembled WGS sequence"/>
</dbReference>
<evidence type="ECO:0000313" key="2">
    <source>
        <dbReference type="Proteomes" id="UP001170624"/>
    </source>
</evidence>
<sequence length="54" mass="6332">MRLSLYDFMASSTVPSNLHQITLADALWFLQHSFPEQTAELMRVADYQCRWLAK</sequence>